<reference evidence="1" key="2">
    <citation type="submission" date="2021-04" db="EMBL/GenBank/DDBJ databases">
        <authorList>
            <person name="Gilroy R."/>
        </authorList>
    </citation>
    <scope>NUCLEOTIDE SEQUENCE</scope>
    <source>
        <strain evidence="1">ChiHjej10B9-743</strain>
    </source>
</reference>
<accession>A0A9D1ZAI8</accession>
<evidence type="ECO:0000313" key="1">
    <source>
        <dbReference type="EMBL" id="HIY79047.1"/>
    </source>
</evidence>
<sequence length="108" mass="11543">MHERARDVHLVDVIKGSGGVVEVREHLSGPSALIAYGEAEHGLRVLFAPSSVSDAERAVNRMGFASIEEYLADDKNDVIDLMDLCDASGVSYTFVGIGPRTGVVCRPA</sequence>
<evidence type="ECO:0000313" key="2">
    <source>
        <dbReference type="Proteomes" id="UP000824133"/>
    </source>
</evidence>
<dbReference type="Proteomes" id="UP000824133">
    <property type="component" value="Unassembled WGS sequence"/>
</dbReference>
<protein>
    <submittedName>
        <fullName evidence="1">Uncharacterized protein</fullName>
    </submittedName>
</protein>
<dbReference type="AlphaFoldDB" id="A0A9D1ZAI8"/>
<name>A0A9D1ZAI8_9ACTN</name>
<reference evidence="1" key="1">
    <citation type="journal article" date="2021" name="PeerJ">
        <title>Extensive microbial diversity within the chicken gut microbiome revealed by metagenomics and culture.</title>
        <authorList>
            <person name="Gilroy R."/>
            <person name="Ravi A."/>
            <person name="Getino M."/>
            <person name="Pursley I."/>
            <person name="Horton D.L."/>
            <person name="Alikhan N.F."/>
            <person name="Baker D."/>
            <person name="Gharbi K."/>
            <person name="Hall N."/>
            <person name="Watson M."/>
            <person name="Adriaenssens E.M."/>
            <person name="Foster-Nyarko E."/>
            <person name="Jarju S."/>
            <person name="Secka A."/>
            <person name="Antonio M."/>
            <person name="Oren A."/>
            <person name="Chaudhuri R.R."/>
            <person name="La Ragione R."/>
            <person name="Hildebrand F."/>
            <person name="Pallen M.J."/>
        </authorList>
    </citation>
    <scope>NUCLEOTIDE SEQUENCE</scope>
    <source>
        <strain evidence="1">ChiHjej10B9-743</strain>
    </source>
</reference>
<organism evidence="1 2">
    <name type="scientific">Candidatus Olsenella excrementavium</name>
    <dbReference type="NCBI Taxonomy" id="2838709"/>
    <lineage>
        <taxon>Bacteria</taxon>
        <taxon>Bacillati</taxon>
        <taxon>Actinomycetota</taxon>
        <taxon>Coriobacteriia</taxon>
        <taxon>Coriobacteriales</taxon>
        <taxon>Atopobiaceae</taxon>
        <taxon>Olsenella</taxon>
    </lineage>
</organism>
<dbReference type="EMBL" id="DXCP01000005">
    <property type="protein sequence ID" value="HIY79047.1"/>
    <property type="molecule type" value="Genomic_DNA"/>
</dbReference>
<gene>
    <name evidence="1" type="ORF">IAA42_01220</name>
</gene>
<proteinExistence type="predicted"/>
<comment type="caution">
    <text evidence="1">The sequence shown here is derived from an EMBL/GenBank/DDBJ whole genome shotgun (WGS) entry which is preliminary data.</text>
</comment>